<dbReference type="CDD" id="cd00402">
    <property type="entry name" value="Riboflavin_synthase_like"/>
    <property type="match status" value="1"/>
</dbReference>
<comment type="catalytic activity">
    <reaction evidence="1">
        <text>2 6,7-dimethyl-8-(1-D-ribityl)lumazine + H(+) = 5-amino-6-(D-ribitylamino)uracil + riboflavin</text>
        <dbReference type="Rhea" id="RHEA:20772"/>
        <dbReference type="ChEBI" id="CHEBI:15378"/>
        <dbReference type="ChEBI" id="CHEBI:15934"/>
        <dbReference type="ChEBI" id="CHEBI:57986"/>
        <dbReference type="ChEBI" id="CHEBI:58201"/>
        <dbReference type="EC" id="2.5.1.9"/>
    </reaction>
</comment>
<dbReference type="PANTHER" id="PTHR21098">
    <property type="entry name" value="RIBOFLAVIN SYNTHASE ALPHA CHAIN"/>
    <property type="match status" value="1"/>
</dbReference>
<dbReference type="RefSeq" id="WP_151966839.1">
    <property type="nucleotide sequence ID" value="NZ_AP019860.1"/>
</dbReference>
<dbReference type="KEGG" id="uam:UABAM_00946"/>
<evidence type="ECO:0000256" key="7">
    <source>
        <dbReference type="ARBA" id="ARBA00022619"/>
    </source>
</evidence>
<feature type="repeat" description="Lumazine-binding" evidence="11">
    <location>
        <begin position="93"/>
        <end position="189"/>
    </location>
</feature>
<dbReference type="SUPFAM" id="SSF63380">
    <property type="entry name" value="Riboflavin synthase domain-like"/>
    <property type="match status" value="2"/>
</dbReference>
<dbReference type="EMBL" id="AP019860">
    <property type="protein sequence ID" value="BBM82603.1"/>
    <property type="molecule type" value="Genomic_DNA"/>
</dbReference>
<gene>
    <name evidence="13" type="ORF">UABAM_00946</name>
</gene>
<dbReference type="FunFam" id="2.40.30.20:FF:000003">
    <property type="entry name" value="Riboflavin synthase, alpha subunit"/>
    <property type="match status" value="1"/>
</dbReference>
<dbReference type="PANTHER" id="PTHR21098:SF0">
    <property type="entry name" value="RIBOFLAVIN SYNTHASE"/>
    <property type="match status" value="1"/>
</dbReference>
<comment type="subunit">
    <text evidence="4">Homotrimer.</text>
</comment>
<evidence type="ECO:0000256" key="8">
    <source>
        <dbReference type="ARBA" id="ARBA00022679"/>
    </source>
</evidence>
<keyword evidence="8" id="KW-0808">Transferase</keyword>
<dbReference type="NCBIfam" id="NF009566">
    <property type="entry name" value="PRK13020.1"/>
    <property type="match status" value="1"/>
</dbReference>
<evidence type="ECO:0000313" key="14">
    <source>
        <dbReference type="Proteomes" id="UP000326354"/>
    </source>
</evidence>
<dbReference type="NCBIfam" id="TIGR00187">
    <property type="entry name" value="ribE"/>
    <property type="match status" value="1"/>
</dbReference>
<dbReference type="PIRSF" id="PIRSF000498">
    <property type="entry name" value="Riboflavin_syn_A"/>
    <property type="match status" value="1"/>
</dbReference>
<feature type="repeat" description="Lumazine-binding" evidence="11">
    <location>
        <begin position="1"/>
        <end position="92"/>
    </location>
</feature>
<evidence type="ECO:0000256" key="4">
    <source>
        <dbReference type="ARBA" id="ARBA00011233"/>
    </source>
</evidence>
<dbReference type="EC" id="2.5.1.9" evidence="5 10"/>
<keyword evidence="7" id="KW-0686">Riboflavin biosynthesis</keyword>
<dbReference type="NCBIfam" id="NF006767">
    <property type="entry name" value="PRK09289.1"/>
    <property type="match status" value="1"/>
</dbReference>
<evidence type="ECO:0000256" key="5">
    <source>
        <dbReference type="ARBA" id="ARBA00012827"/>
    </source>
</evidence>
<reference evidence="13 14" key="1">
    <citation type="submission" date="2019-08" db="EMBL/GenBank/DDBJ databases">
        <title>Complete genome sequence of Candidatus Uab amorphum.</title>
        <authorList>
            <person name="Shiratori T."/>
            <person name="Suzuki S."/>
            <person name="Kakizawa Y."/>
            <person name="Ishida K."/>
        </authorList>
    </citation>
    <scope>NUCLEOTIDE SEQUENCE [LARGE SCALE GENOMIC DNA]</scope>
    <source>
        <strain evidence="13 14">SRT547</strain>
    </source>
</reference>
<protein>
    <recommendedName>
        <fullName evidence="6 10">Riboflavin synthase</fullName>
        <ecNumber evidence="5 10">2.5.1.9</ecNumber>
    </recommendedName>
</protein>
<dbReference type="InterPro" id="IPR017938">
    <property type="entry name" value="Riboflavin_synthase-like_b-brl"/>
</dbReference>
<evidence type="ECO:0000256" key="10">
    <source>
        <dbReference type="NCBIfam" id="TIGR00187"/>
    </source>
</evidence>
<evidence type="ECO:0000256" key="2">
    <source>
        <dbReference type="ARBA" id="ARBA00002803"/>
    </source>
</evidence>
<evidence type="ECO:0000313" key="13">
    <source>
        <dbReference type="EMBL" id="BBM82603.1"/>
    </source>
</evidence>
<evidence type="ECO:0000259" key="12">
    <source>
        <dbReference type="PROSITE" id="PS51177"/>
    </source>
</evidence>
<dbReference type="GO" id="GO:0004746">
    <property type="term" value="F:riboflavin synthase activity"/>
    <property type="evidence" value="ECO:0007669"/>
    <property type="project" value="UniProtKB-UniRule"/>
</dbReference>
<comment type="function">
    <text evidence="2">Catalyzes the dismutation of two molecules of 6,7-dimethyl-8-ribityllumazine, resulting in the formation of riboflavin and 5-amino-6-(D-ribitylamino)uracil.</text>
</comment>
<dbReference type="AlphaFoldDB" id="A0A5S9IIT5"/>
<keyword evidence="9" id="KW-0677">Repeat</keyword>
<dbReference type="GO" id="GO:0009231">
    <property type="term" value="P:riboflavin biosynthetic process"/>
    <property type="evidence" value="ECO:0007669"/>
    <property type="project" value="UniProtKB-KW"/>
</dbReference>
<feature type="domain" description="Lumazine-binding" evidence="12">
    <location>
        <begin position="93"/>
        <end position="189"/>
    </location>
</feature>
<evidence type="ECO:0000256" key="9">
    <source>
        <dbReference type="ARBA" id="ARBA00022737"/>
    </source>
</evidence>
<dbReference type="InterPro" id="IPR001783">
    <property type="entry name" value="Lumazine-bd"/>
</dbReference>
<accession>A0A5S9IIT5</accession>
<dbReference type="Proteomes" id="UP000326354">
    <property type="component" value="Chromosome"/>
</dbReference>
<organism evidence="13 14">
    <name type="scientific">Uabimicrobium amorphum</name>
    <dbReference type="NCBI Taxonomy" id="2596890"/>
    <lineage>
        <taxon>Bacteria</taxon>
        <taxon>Pseudomonadati</taxon>
        <taxon>Planctomycetota</taxon>
        <taxon>Candidatus Uabimicrobiia</taxon>
        <taxon>Candidatus Uabimicrobiales</taxon>
        <taxon>Candidatus Uabimicrobiaceae</taxon>
        <taxon>Candidatus Uabimicrobium</taxon>
    </lineage>
</organism>
<name>A0A5S9IIT5_UABAM</name>
<comment type="pathway">
    <text evidence="3">Cofactor biosynthesis; riboflavin biosynthesis; riboflavin from 2-hydroxy-3-oxobutyl phosphate and 5-amino-6-(D-ribitylamino)uracil: step 2/2.</text>
</comment>
<dbReference type="FunFam" id="2.40.30.20:FF:000004">
    <property type="entry name" value="Riboflavin synthase, alpha subunit"/>
    <property type="match status" value="1"/>
</dbReference>
<feature type="domain" description="Lumazine-binding" evidence="12">
    <location>
        <begin position="1"/>
        <end position="92"/>
    </location>
</feature>
<evidence type="ECO:0000256" key="6">
    <source>
        <dbReference type="ARBA" id="ARBA00013950"/>
    </source>
</evidence>
<evidence type="ECO:0000256" key="3">
    <source>
        <dbReference type="ARBA" id="ARBA00004887"/>
    </source>
</evidence>
<dbReference type="Pfam" id="PF00677">
    <property type="entry name" value="Lum_binding"/>
    <property type="match status" value="2"/>
</dbReference>
<evidence type="ECO:0000256" key="1">
    <source>
        <dbReference type="ARBA" id="ARBA00000968"/>
    </source>
</evidence>
<dbReference type="InterPro" id="IPR023366">
    <property type="entry name" value="ATP_synth_asu-like_sf"/>
</dbReference>
<dbReference type="InterPro" id="IPR026017">
    <property type="entry name" value="Lumazine-bd_dom"/>
</dbReference>
<evidence type="ECO:0000256" key="11">
    <source>
        <dbReference type="PROSITE-ProRule" id="PRU00524"/>
    </source>
</evidence>
<dbReference type="PROSITE" id="PS51177">
    <property type="entry name" value="LUMAZINE_BIND"/>
    <property type="match status" value="2"/>
</dbReference>
<sequence length="208" mass="23113">MFSGIVEELGKVRKIASSSWEITANVVLQNTKIGDSISVNGVCLTVTTFNEDSFTVDVTPETTRRSNLELLRAGSVVNLERSLRVGDRIGGHFVEGHVDSTAKVSFVKKEGNSYVVTFTLDAKLMRYIVEKGYVAIDGMSLTVVNPQKDCFSVAFIPHTFMNTVAKNYSYGTVVNIEVDILAKYIENFTTKRTNTTINREFLNENGFM</sequence>
<dbReference type="Gene3D" id="2.40.30.20">
    <property type="match status" value="2"/>
</dbReference>
<keyword evidence="14" id="KW-1185">Reference proteome</keyword>
<dbReference type="OrthoDB" id="9788537at2"/>
<proteinExistence type="predicted"/>